<dbReference type="NCBIfam" id="NF033573">
    <property type="entry name" value="transpos_IS200"/>
    <property type="match status" value="1"/>
</dbReference>
<dbReference type="GO" id="GO:0006313">
    <property type="term" value="P:DNA transposition"/>
    <property type="evidence" value="ECO:0007669"/>
    <property type="project" value="InterPro"/>
</dbReference>
<dbReference type="AlphaFoldDB" id="A0A2M7W2S5"/>
<evidence type="ECO:0000313" key="2">
    <source>
        <dbReference type="EMBL" id="PJA15188.1"/>
    </source>
</evidence>
<gene>
    <name evidence="2" type="ORF">COX64_01085</name>
</gene>
<sequence>MEFTHASHAVYSCIYHLVLVTKYRKSIFNDGVFTYVKLKLAEISEFHPQIVFDTVNHDKNHIHIVVQIPPTMSVGKAVGIIKQNTAREIKKKFEFIKKVYWGTESIWSEGYFVSTVGINEDVINKYVEMQGQKDAGRAKLVLP</sequence>
<dbReference type="Gene3D" id="3.30.70.1290">
    <property type="entry name" value="Transposase IS200-like"/>
    <property type="match status" value="1"/>
</dbReference>
<dbReference type="GO" id="GO:0004803">
    <property type="term" value="F:transposase activity"/>
    <property type="evidence" value="ECO:0007669"/>
    <property type="project" value="InterPro"/>
</dbReference>
<organism evidence="2 3">
    <name type="scientific">Candidatus Dojkabacteria bacterium CG_4_10_14_0_2_um_filter_Dojkabacteria_WS6_41_15</name>
    <dbReference type="NCBI Taxonomy" id="2014249"/>
    <lineage>
        <taxon>Bacteria</taxon>
        <taxon>Candidatus Dojkabacteria</taxon>
    </lineage>
</organism>
<dbReference type="InterPro" id="IPR036515">
    <property type="entry name" value="Transposase_17_sf"/>
</dbReference>
<protein>
    <submittedName>
        <fullName evidence="2">IS200/IS605 family transposase</fullName>
    </submittedName>
</protein>
<name>A0A2M7W2S5_9BACT</name>
<accession>A0A2M7W2S5</accession>
<comment type="caution">
    <text evidence="2">The sequence shown here is derived from an EMBL/GenBank/DDBJ whole genome shotgun (WGS) entry which is preliminary data.</text>
</comment>
<dbReference type="InterPro" id="IPR002686">
    <property type="entry name" value="Transposase_17"/>
</dbReference>
<evidence type="ECO:0000259" key="1">
    <source>
        <dbReference type="SMART" id="SM01321"/>
    </source>
</evidence>
<proteinExistence type="predicted"/>
<dbReference type="SUPFAM" id="SSF143422">
    <property type="entry name" value="Transposase IS200-like"/>
    <property type="match status" value="1"/>
</dbReference>
<dbReference type="PANTHER" id="PTHR33360">
    <property type="entry name" value="TRANSPOSASE FOR INSERTION SEQUENCE ELEMENT IS200"/>
    <property type="match status" value="1"/>
</dbReference>
<dbReference type="EMBL" id="PFQB01000023">
    <property type="protein sequence ID" value="PJA15188.1"/>
    <property type="molecule type" value="Genomic_DNA"/>
</dbReference>
<feature type="domain" description="Transposase IS200-like" evidence="1">
    <location>
        <begin position="10"/>
        <end position="130"/>
    </location>
</feature>
<reference evidence="3" key="1">
    <citation type="submission" date="2017-09" db="EMBL/GenBank/DDBJ databases">
        <title>Depth-based differentiation of microbial function through sediment-hosted aquifers and enrichment of novel symbionts in the deep terrestrial subsurface.</title>
        <authorList>
            <person name="Probst A.J."/>
            <person name="Ladd B."/>
            <person name="Jarett J.K."/>
            <person name="Geller-Mcgrath D.E."/>
            <person name="Sieber C.M.K."/>
            <person name="Emerson J.B."/>
            <person name="Anantharaman K."/>
            <person name="Thomas B.C."/>
            <person name="Malmstrom R."/>
            <person name="Stieglmeier M."/>
            <person name="Klingl A."/>
            <person name="Woyke T."/>
            <person name="Ryan C.M."/>
            <person name="Banfield J.F."/>
        </authorList>
    </citation>
    <scope>NUCLEOTIDE SEQUENCE [LARGE SCALE GENOMIC DNA]</scope>
</reference>
<dbReference type="Pfam" id="PF01797">
    <property type="entry name" value="Y1_Tnp"/>
    <property type="match status" value="1"/>
</dbReference>
<dbReference type="PANTHER" id="PTHR33360:SF2">
    <property type="entry name" value="TRANSPOSASE FOR INSERTION SEQUENCE ELEMENT IS200"/>
    <property type="match status" value="1"/>
</dbReference>
<dbReference type="GO" id="GO:0003677">
    <property type="term" value="F:DNA binding"/>
    <property type="evidence" value="ECO:0007669"/>
    <property type="project" value="InterPro"/>
</dbReference>
<dbReference type="SMART" id="SM01321">
    <property type="entry name" value="Y1_Tnp"/>
    <property type="match status" value="1"/>
</dbReference>
<evidence type="ECO:0000313" key="3">
    <source>
        <dbReference type="Proteomes" id="UP000228952"/>
    </source>
</evidence>
<dbReference type="Proteomes" id="UP000228952">
    <property type="component" value="Unassembled WGS sequence"/>
</dbReference>